<dbReference type="OrthoDB" id="6505866at2759"/>
<dbReference type="EMBL" id="MUJZ01054777">
    <property type="protein sequence ID" value="OTF72763.1"/>
    <property type="molecule type" value="Genomic_DNA"/>
</dbReference>
<keyword evidence="2" id="KW-1185">Reference proteome</keyword>
<organism evidence="1 2">
    <name type="scientific">Euroglyphus maynei</name>
    <name type="common">Mayne's house dust mite</name>
    <dbReference type="NCBI Taxonomy" id="6958"/>
    <lineage>
        <taxon>Eukaryota</taxon>
        <taxon>Metazoa</taxon>
        <taxon>Ecdysozoa</taxon>
        <taxon>Arthropoda</taxon>
        <taxon>Chelicerata</taxon>
        <taxon>Arachnida</taxon>
        <taxon>Acari</taxon>
        <taxon>Acariformes</taxon>
        <taxon>Sarcoptiformes</taxon>
        <taxon>Astigmata</taxon>
        <taxon>Psoroptidia</taxon>
        <taxon>Analgoidea</taxon>
        <taxon>Pyroglyphidae</taxon>
        <taxon>Pyroglyphinae</taxon>
        <taxon>Euroglyphus</taxon>
    </lineage>
</organism>
<gene>
    <name evidence="1" type="ORF">BLA29_013046</name>
</gene>
<name>A0A1Y3AYR5_EURMA</name>
<evidence type="ECO:0008006" key="3">
    <source>
        <dbReference type="Google" id="ProtNLM"/>
    </source>
</evidence>
<sequence>MDAINDYRHKQNDNANYQLKRLVYTFGESPKYSVELIVIDSAQKSLLCTVQLFEHESSDHQTMSYTTGAVNCHHE</sequence>
<proteinExistence type="predicted"/>
<dbReference type="Proteomes" id="UP000194236">
    <property type="component" value="Unassembled WGS sequence"/>
</dbReference>
<accession>A0A1Y3AYR5</accession>
<dbReference type="AlphaFoldDB" id="A0A1Y3AYR5"/>
<evidence type="ECO:0000313" key="1">
    <source>
        <dbReference type="EMBL" id="OTF72763.1"/>
    </source>
</evidence>
<evidence type="ECO:0000313" key="2">
    <source>
        <dbReference type="Proteomes" id="UP000194236"/>
    </source>
</evidence>
<comment type="caution">
    <text evidence="1">The sequence shown here is derived from an EMBL/GenBank/DDBJ whole genome shotgun (WGS) entry which is preliminary data.</text>
</comment>
<protein>
    <recommendedName>
        <fullName evidence="3">Cystatin domain-containing protein</fullName>
    </recommendedName>
</protein>
<reference evidence="1 2" key="1">
    <citation type="submission" date="2017-03" db="EMBL/GenBank/DDBJ databases">
        <title>Genome Survey of Euroglyphus maynei.</title>
        <authorList>
            <person name="Arlian L.G."/>
            <person name="Morgan M.S."/>
            <person name="Rider S.D."/>
        </authorList>
    </citation>
    <scope>NUCLEOTIDE SEQUENCE [LARGE SCALE GENOMIC DNA]</scope>
    <source>
        <strain evidence="1">Arlian Lab</strain>
        <tissue evidence="1">Whole body</tissue>
    </source>
</reference>